<proteinExistence type="predicted"/>
<dbReference type="Proteomes" id="UP001222325">
    <property type="component" value="Unassembled WGS sequence"/>
</dbReference>
<feature type="region of interest" description="Disordered" evidence="1">
    <location>
        <begin position="89"/>
        <end position="136"/>
    </location>
</feature>
<feature type="region of interest" description="Disordered" evidence="1">
    <location>
        <begin position="430"/>
        <end position="494"/>
    </location>
</feature>
<feature type="compositionally biased region" description="Polar residues" evidence="1">
    <location>
        <begin position="91"/>
        <end position="112"/>
    </location>
</feature>
<comment type="caution">
    <text evidence="2">The sequence shown here is derived from an EMBL/GenBank/DDBJ whole genome shotgun (WGS) entry which is preliminary data.</text>
</comment>
<sequence length="543" mass="59852">MMSPPTPTDIHFLPPSSSVLVALSSLTPPSPILSAIGVHCSDDHIPILFDIGSHPALFTLYSASTSPSLCTVGQPGVIYSSSVGTFGPLHRQSQGAAPNSPGDSNPSWPTTEDQTDDTPSHTAFPTSTPISPSSPVTLRPLRCKFKLPIDCDNNWDTTVSTSKSWVQVLDTRQADSSHATLAAPGSGSTDVCPPLLRQPPIHCPSPPQECDVSLQTSFSWLKDTVLELLVDQEGFRAVHPTFRLVGLPKQARGWDSSDGVLAFFRPIKRETFNFHYAPLDGLPILRRITVNGDESRDYISRQATLCLKANGVYTVQGGESYHTSPPFIECGVSKTGTDHTKLKWKFDYLVNDRLEQSGRVFAGEKTITPLSFICSPWLLHPSQARKMKFMHIVKKSVTTKLVAEKLEPPTLPSEIPKTAVNHRLWSLHRRVHSSQADEHKPKRKTGSFRRAGQNSEYKARRDENQNPEQSFVSRRRRASSAGEERRPTRGESYLTTAIPFSKHIVPRAQLAELLKEGTKVSTHVQEASSQFRGLSPAPRHGLV</sequence>
<evidence type="ECO:0000313" key="2">
    <source>
        <dbReference type="EMBL" id="KAJ7103385.1"/>
    </source>
</evidence>
<accession>A0AAD6XUB3</accession>
<protein>
    <submittedName>
        <fullName evidence="2">Uncharacterized protein</fullName>
    </submittedName>
</protein>
<feature type="compositionally biased region" description="Low complexity" evidence="1">
    <location>
        <begin position="122"/>
        <end position="136"/>
    </location>
</feature>
<keyword evidence="3" id="KW-1185">Reference proteome</keyword>
<organism evidence="2 3">
    <name type="scientific">Mycena belliarum</name>
    <dbReference type="NCBI Taxonomy" id="1033014"/>
    <lineage>
        <taxon>Eukaryota</taxon>
        <taxon>Fungi</taxon>
        <taxon>Dikarya</taxon>
        <taxon>Basidiomycota</taxon>
        <taxon>Agaricomycotina</taxon>
        <taxon>Agaricomycetes</taxon>
        <taxon>Agaricomycetidae</taxon>
        <taxon>Agaricales</taxon>
        <taxon>Marasmiineae</taxon>
        <taxon>Mycenaceae</taxon>
        <taxon>Mycena</taxon>
    </lineage>
</organism>
<gene>
    <name evidence="2" type="ORF">B0H15DRAFT_812095</name>
</gene>
<dbReference type="AlphaFoldDB" id="A0AAD6XUB3"/>
<evidence type="ECO:0000256" key="1">
    <source>
        <dbReference type="SAM" id="MobiDB-lite"/>
    </source>
</evidence>
<dbReference type="EMBL" id="JARJCN010000002">
    <property type="protein sequence ID" value="KAJ7103385.1"/>
    <property type="molecule type" value="Genomic_DNA"/>
</dbReference>
<name>A0AAD6XUB3_9AGAR</name>
<reference evidence="2" key="1">
    <citation type="submission" date="2023-03" db="EMBL/GenBank/DDBJ databases">
        <title>Massive genome expansion in bonnet fungi (Mycena s.s.) driven by repeated elements and novel gene families across ecological guilds.</title>
        <authorList>
            <consortium name="Lawrence Berkeley National Laboratory"/>
            <person name="Harder C.B."/>
            <person name="Miyauchi S."/>
            <person name="Viragh M."/>
            <person name="Kuo A."/>
            <person name="Thoen E."/>
            <person name="Andreopoulos B."/>
            <person name="Lu D."/>
            <person name="Skrede I."/>
            <person name="Drula E."/>
            <person name="Henrissat B."/>
            <person name="Morin E."/>
            <person name="Kohler A."/>
            <person name="Barry K."/>
            <person name="LaButti K."/>
            <person name="Morin E."/>
            <person name="Salamov A."/>
            <person name="Lipzen A."/>
            <person name="Mereny Z."/>
            <person name="Hegedus B."/>
            <person name="Baldrian P."/>
            <person name="Stursova M."/>
            <person name="Weitz H."/>
            <person name="Taylor A."/>
            <person name="Grigoriev I.V."/>
            <person name="Nagy L.G."/>
            <person name="Martin F."/>
            <person name="Kauserud H."/>
        </authorList>
    </citation>
    <scope>NUCLEOTIDE SEQUENCE</scope>
    <source>
        <strain evidence="2">CBHHK173m</strain>
    </source>
</reference>
<evidence type="ECO:0000313" key="3">
    <source>
        <dbReference type="Proteomes" id="UP001222325"/>
    </source>
</evidence>